<protein>
    <recommendedName>
        <fullName evidence="5">SH3 domain-containing protein</fullName>
    </recommendedName>
</protein>
<dbReference type="InterPro" id="IPR001452">
    <property type="entry name" value="SH3_domain"/>
</dbReference>
<dbReference type="InterPro" id="IPR036028">
    <property type="entry name" value="SH3-like_dom_sf"/>
</dbReference>
<organism evidence="6 7">
    <name type="scientific">Rhynocoris fuscipes</name>
    <dbReference type="NCBI Taxonomy" id="488301"/>
    <lineage>
        <taxon>Eukaryota</taxon>
        <taxon>Metazoa</taxon>
        <taxon>Ecdysozoa</taxon>
        <taxon>Arthropoda</taxon>
        <taxon>Hexapoda</taxon>
        <taxon>Insecta</taxon>
        <taxon>Pterygota</taxon>
        <taxon>Neoptera</taxon>
        <taxon>Paraneoptera</taxon>
        <taxon>Hemiptera</taxon>
        <taxon>Heteroptera</taxon>
        <taxon>Panheteroptera</taxon>
        <taxon>Cimicomorpha</taxon>
        <taxon>Reduviidae</taxon>
        <taxon>Harpactorinae</taxon>
        <taxon>Harpactorini</taxon>
        <taxon>Rhynocoris</taxon>
    </lineage>
</organism>
<dbReference type="SMART" id="SM00326">
    <property type="entry name" value="SH3"/>
    <property type="match status" value="1"/>
</dbReference>
<evidence type="ECO:0000256" key="3">
    <source>
        <dbReference type="PROSITE-ProRule" id="PRU00192"/>
    </source>
</evidence>
<comment type="caution">
    <text evidence="6">The sequence shown here is derived from an EMBL/GenBank/DDBJ whole genome shotgun (WGS) entry which is preliminary data.</text>
</comment>
<keyword evidence="2" id="KW-0343">GTPase activation</keyword>
<dbReference type="Gene3D" id="2.30.30.40">
    <property type="entry name" value="SH3 Domains"/>
    <property type="match status" value="1"/>
</dbReference>
<feature type="domain" description="SH3" evidence="5">
    <location>
        <begin position="3"/>
        <end position="66"/>
    </location>
</feature>
<name>A0AAW1D2W2_9HEMI</name>
<dbReference type="SUPFAM" id="SSF50044">
    <property type="entry name" value="SH3-domain"/>
    <property type="match status" value="1"/>
</dbReference>
<dbReference type="Pfam" id="PF00018">
    <property type="entry name" value="SH3_1"/>
    <property type="match status" value="1"/>
</dbReference>
<accession>A0AAW1D2W2</accession>
<sequence length="302" mass="33753">MEVNDINVEVLYDFEYSTKEGQKVSIREGEKLLLLKKTNADWWQVIRSNGRRPFYVPSTYVKELGEGKESLVLECKGSSPPKNFTVSVNVKQPEQKYARTKVMVNCDELSATGDKVSVRYGRIPIVQSSTVPDMAKKKDDTIAEANILDDNLSSSLAELAKEIEFKPKQKNKLKYVGSFKVGYEEKKPLTRSFSSSTPDLTAVDNDSKESNHTKSVEQLPDLENNITRPSKNVQEVAEKLERDMARFLRTSVENNNLKDSSDSVGSGGIDSTIGASSTESIDKNKVPQPKPRRTKPVLVSKI</sequence>
<proteinExistence type="predicted"/>
<dbReference type="AlphaFoldDB" id="A0AAW1D2W2"/>
<dbReference type="GO" id="GO:0005096">
    <property type="term" value="F:GTPase activator activity"/>
    <property type="evidence" value="ECO:0007669"/>
    <property type="project" value="UniProtKB-KW"/>
</dbReference>
<dbReference type="CDD" id="cd11888">
    <property type="entry name" value="SH3_ARHGAP9_like"/>
    <property type="match status" value="1"/>
</dbReference>
<dbReference type="GO" id="GO:0005737">
    <property type="term" value="C:cytoplasm"/>
    <property type="evidence" value="ECO:0007669"/>
    <property type="project" value="TreeGrafter"/>
</dbReference>
<reference evidence="6 7" key="1">
    <citation type="submission" date="2022-12" db="EMBL/GenBank/DDBJ databases">
        <title>Chromosome-level genome assembly of true bugs.</title>
        <authorList>
            <person name="Ma L."/>
            <person name="Li H."/>
        </authorList>
    </citation>
    <scope>NUCLEOTIDE SEQUENCE [LARGE SCALE GENOMIC DNA]</scope>
    <source>
        <strain evidence="6">Lab_2022b</strain>
    </source>
</reference>
<evidence type="ECO:0000259" key="5">
    <source>
        <dbReference type="PROSITE" id="PS50002"/>
    </source>
</evidence>
<dbReference type="Proteomes" id="UP001461498">
    <property type="component" value="Unassembled WGS sequence"/>
</dbReference>
<evidence type="ECO:0000256" key="4">
    <source>
        <dbReference type="SAM" id="MobiDB-lite"/>
    </source>
</evidence>
<evidence type="ECO:0000256" key="1">
    <source>
        <dbReference type="ARBA" id="ARBA00022443"/>
    </source>
</evidence>
<evidence type="ECO:0000313" key="7">
    <source>
        <dbReference type="Proteomes" id="UP001461498"/>
    </source>
</evidence>
<dbReference type="EMBL" id="JAPXFL010000006">
    <property type="protein sequence ID" value="KAK9505354.1"/>
    <property type="molecule type" value="Genomic_DNA"/>
</dbReference>
<evidence type="ECO:0000313" key="6">
    <source>
        <dbReference type="EMBL" id="KAK9505354.1"/>
    </source>
</evidence>
<dbReference type="PANTHER" id="PTHR23176">
    <property type="entry name" value="RHO/RAC/CDC GTPASE-ACTIVATING PROTEIN"/>
    <property type="match status" value="1"/>
</dbReference>
<feature type="compositionally biased region" description="Basic and acidic residues" evidence="4">
    <location>
        <begin position="205"/>
        <end position="215"/>
    </location>
</feature>
<keyword evidence="1 3" id="KW-0728">SH3 domain</keyword>
<gene>
    <name evidence="6" type="ORF">O3M35_009434</name>
</gene>
<dbReference type="PANTHER" id="PTHR23176:SF129">
    <property type="entry name" value="RHO GTPASE ACTIVATING PROTEIN AT 16F, ISOFORM E-RELATED"/>
    <property type="match status" value="1"/>
</dbReference>
<keyword evidence="7" id="KW-1185">Reference proteome</keyword>
<feature type="region of interest" description="Disordered" evidence="4">
    <location>
        <begin position="190"/>
        <end position="231"/>
    </location>
</feature>
<dbReference type="InterPro" id="IPR050729">
    <property type="entry name" value="Rho-GAP"/>
</dbReference>
<dbReference type="PROSITE" id="PS50002">
    <property type="entry name" value="SH3"/>
    <property type="match status" value="1"/>
</dbReference>
<evidence type="ECO:0000256" key="2">
    <source>
        <dbReference type="ARBA" id="ARBA00022468"/>
    </source>
</evidence>
<feature type="region of interest" description="Disordered" evidence="4">
    <location>
        <begin position="255"/>
        <end position="302"/>
    </location>
</feature>